<dbReference type="SUPFAM" id="SSF56091">
    <property type="entry name" value="DNA ligase/mRNA capping enzyme, catalytic domain"/>
    <property type="match status" value="1"/>
</dbReference>
<dbReference type="FunFam" id="2.40.50.140:FF:000062">
    <property type="entry name" value="DNA ligase"/>
    <property type="match status" value="1"/>
</dbReference>
<dbReference type="CDD" id="cd07969">
    <property type="entry name" value="OBF_DNA_ligase_I"/>
    <property type="match status" value="1"/>
</dbReference>
<evidence type="ECO:0000256" key="18">
    <source>
        <dbReference type="SAM" id="MobiDB-lite"/>
    </source>
</evidence>
<dbReference type="PROSITE" id="PS00697">
    <property type="entry name" value="DNA_LIGASE_A1"/>
    <property type="match status" value="1"/>
</dbReference>
<dbReference type="PROSITE" id="PS50160">
    <property type="entry name" value="DNA_LIGASE_A3"/>
    <property type="match status" value="1"/>
</dbReference>
<dbReference type="Gene3D" id="3.30.470.30">
    <property type="entry name" value="DNA ligase/mRNA capping enzyme"/>
    <property type="match status" value="1"/>
</dbReference>
<keyword evidence="5" id="KW-0235">DNA replication</keyword>
<evidence type="ECO:0000256" key="17">
    <source>
        <dbReference type="RuleBase" id="RU004196"/>
    </source>
</evidence>
<feature type="compositionally biased region" description="Polar residues" evidence="18">
    <location>
        <begin position="383"/>
        <end position="394"/>
    </location>
</feature>
<accession>A0A4W2CIA8</accession>
<evidence type="ECO:0000256" key="6">
    <source>
        <dbReference type="ARBA" id="ARBA00022741"/>
    </source>
</evidence>
<reference evidence="20 21" key="1">
    <citation type="submission" date="2018-11" db="EMBL/GenBank/DDBJ databases">
        <title>Haplotype-resolved cattle genomes.</title>
        <authorList>
            <person name="Low W.Y."/>
            <person name="Tearle R."/>
            <person name="Bickhart D.M."/>
            <person name="Rosen B.D."/>
            <person name="Koren S."/>
            <person name="Rhie A."/>
            <person name="Hiendleder S."/>
            <person name="Phillippy A.M."/>
            <person name="Smith T.P.L."/>
            <person name="Williams J.L."/>
        </authorList>
    </citation>
    <scope>NUCLEOTIDE SEQUENCE [LARGE SCALE GENOMIC DNA]</scope>
</reference>
<dbReference type="FunFam" id="1.10.3260.10:FF:000001">
    <property type="entry name" value="DNA ligase"/>
    <property type="match status" value="1"/>
</dbReference>
<comment type="catalytic activity">
    <reaction evidence="13 16">
        <text>ATP + (deoxyribonucleotide)n-3'-hydroxyl + 5'-phospho-(deoxyribonucleotide)m = (deoxyribonucleotide)n+m + AMP + diphosphate.</text>
        <dbReference type="EC" id="6.5.1.1"/>
    </reaction>
</comment>
<comment type="similarity">
    <text evidence="2 17">Belongs to the ATP-dependent DNA ligase family.</text>
</comment>
<keyword evidence="21" id="KW-1185">Reference proteome</keyword>
<evidence type="ECO:0000256" key="4">
    <source>
        <dbReference type="ARBA" id="ARBA00022618"/>
    </source>
</evidence>
<evidence type="ECO:0000256" key="12">
    <source>
        <dbReference type="ARBA" id="ARBA00023306"/>
    </source>
</evidence>
<reference evidence="20" key="2">
    <citation type="submission" date="2025-08" db="UniProtKB">
        <authorList>
            <consortium name="Ensembl"/>
        </authorList>
    </citation>
    <scope>IDENTIFICATION</scope>
</reference>
<evidence type="ECO:0000256" key="8">
    <source>
        <dbReference type="ARBA" id="ARBA00022840"/>
    </source>
</evidence>
<dbReference type="GO" id="GO:0005634">
    <property type="term" value="C:nucleus"/>
    <property type="evidence" value="ECO:0007669"/>
    <property type="project" value="UniProtKB-SubCell"/>
</dbReference>
<protein>
    <recommendedName>
        <fullName evidence="16">DNA ligase</fullName>
        <ecNumber evidence="16">6.5.1.1</ecNumber>
    </recommendedName>
</protein>
<dbReference type="InterPro" id="IPR012308">
    <property type="entry name" value="DNA_ligase_ATP-dep_N"/>
</dbReference>
<dbReference type="PANTHER" id="PTHR45674">
    <property type="entry name" value="DNA LIGASE 1/3 FAMILY MEMBER"/>
    <property type="match status" value="1"/>
</dbReference>
<evidence type="ECO:0000256" key="13">
    <source>
        <dbReference type="ARBA" id="ARBA00034003"/>
    </source>
</evidence>
<evidence type="ECO:0000259" key="19">
    <source>
        <dbReference type="PROSITE" id="PS50160"/>
    </source>
</evidence>
<dbReference type="SUPFAM" id="SSF50249">
    <property type="entry name" value="Nucleic acid-binding proteins"/>
    <property type="match status" value="1"/>
</dbReference>
<dbReference type="Proteomes" id="UP000314981">
    <property type="component" value="Chromosome 18"/>
</dbReference>
<feature type="compositionally biased region" description="Low complexity" evidence="18">
    <location>
        <begin position="579"/>
        <end position="589"/>
    </location>
</feature>
<keyword evidence="10 16" id="KW-0234">DNA repair</keyword>
<evidence type="ECO:0000256" key="15">
    <source>
        <dbReference type="ARBA" id="ARBA00065605"/>
    </source>
</evidence>
<dbReference type="InterPro" id="IPR012309">
    <property type="entry name" value="DNA_ligase_ATP-dep_C"/>
</dbReference>
<evidence type="ECO:0000256" key="1">
    <source>
        <dbReference type="ARBA" id="ARBA00004123"/>
    </source>
</evidence>
<organism evidence="20 21">
    <name type="scientific">Bos indicus x Bos taurus</name>
    <name type="common">Hybrid cattle</name>
    <dbReference type="NCBI Taxonomy" id="30522"/>
    <lineage>
        <taxon>Eukaryota</taxon>
        <taxon>Metazoa</taxon>
        <taxon>Chordata</taxon>
        <taxon>Craniata</taxon>
        <taxon>Vertebrata</taxon>
        <taxon>Euteleostomi</taxon>
        <taxon>Mammalia</taxon>
        <taxon>Eutheria</taxon>
        <taxon>Laurasiatheria</taxon>
        <taxon>Artiodactyla</taxon>
        <taxon>Ruminantia</taxon>
        <taxon>Pecora</taxon>
        <taxon>Bovidae</taxon>
        <taxon>Bovinae</taxon>
        <taxon>Bos</taxon>
    </lineage>
</organism>
<dbReference type="Ensembl" id="ENSBIXT00000022957.1">
    <property type="protein sequence ID" value="ENSBIXP00000012826.1"/>
    <property type="gene ID" value="ENSBIXG00000017870.1"/>
</dbReference>
<dbReference type="InterPro" id="IPR012310">
    <property type="entry name" value="DNA_ligase_ATP-dep_cent"/>
</dbReference>
<comment type="subcellular location">
    <subcellularLocation>
        <location evidence="1">Nucleus</location>
    </subcellularLocation>
</comment>
<feature type="compositionally biased region" description="Low complexity" evidence="18">
    <location>
        <begin position="487"/>
        <end position="504"/>
    </location>
</feature>
<dbReference type="GO" id="GO:0051301">
    <property type="term" value="P:cell division"/>
    <property type="evidence" value="ECO:0007669"/>
    <property type="project" value="UniProtKB-KW"/>
</dbReference>
<dbReference type="Gene3D" id="1.10.3260.10">
    <property type="entry name" value="DNA ligase, ATP-dependent, N-terminal domain"/>
    <property type="match status" value="1"/>
</dbReference>
<evidence type="ECO:0000256" key="7">
    <source>
        <dbReference type="ARBA" id="ARBA00022763"/>
    </source>
</evidence>
<name>A0A4W2CIA8_BOBOX</name>
<dbReference type="Gene3D" id="2.40.50.140">
    <property type="entry name" value="Nucleic acid-binding proteins"/>
    <property type="match status" value="1"/>
</dbReference>
<feature type="region of interest" description="Disordered" evidence="18">
    <location>
        <begin position="1265"/>
        <end position="1303"/>
    </location>
</feature>
<keyword evidence="7 16" id="KW-0227">DNA damage</keyword>
<dbReference type="GO" id="GO:0005739">
    <property type="term" value="C:mitochondrion"/>
    <property type="evidence" value="ECO:0007669"/>
    <property type="project" value="TreeGrafter"/>
</dbReference>
<dbReference type="GO" id="GO:0006281">
    <property type="term" value="P:DNA repair"/>
    <property type="evidence" value="ECO:0007669"/>
    <property type="project" value="UniProtKB-KW"/>
</dbReference>
<dbReference type="Pfam" id="PF01068">
    <property type="entry name" value="DNA_ligase_A_M"/>
    <property type="match status" value="1"/>
</dbReference>
<feature type="region of interest" description="Disordered" evidence="18">
    <location>
        <begin position="1"/>
        <end position="33"/>
    </location>
</feature>
<dbReference type="InterPro" id="IPR000977">
    <property type="entry name" value="DNA_ligase_ATP-dep"/>
</dbReference>
<keyword evidence="12" id="KW-0131">Cell cycle</keyword>
<dbReference type="Pfam" id="PF04675">
    <property type="entry name" value="DNA_ligase_A_N"/>
    <property type="match status" value="1"/>
</dbReference>
<evidence type="ECO:0000256" key="11">
    <source>
        <dbReference type="ARBA" id="ARBA00023242"/>
    </source>
</evidence>
<dbReference type="PANTHER" id="PTHR45674:SF4">
    <property type="entry name" value="DNA LIGASE 1"/>
    <property type="match status" value="1"/>
</dbReference>
<dbReference type="NCBIfam" id="TIGR00574">
    <property type="entry name" value="dnl1"/>
    <property type="match status" value="1"/>
</dbReference>
<dbReference type="SUPFAM" id="SSF117018">
    <property type="entry name" value="ATP-dependent DNA ligase DNA-binding domain"/>
    <property type="match status" value="1"/>
</dbReference>
<evidence type="ECO:0000256" key="14">
    <source>
        <dbReference type="ARBA" id="ARBA00058910"/>
    </source>
</evidence>
<dbReference type="GO" id="GO:0003677">
    <property type="term" value="F:DNA binding"/>
    <property type="evidence" value="ECO:0007669"/>
    <property type="project" value="InterPro"/>
</dbReference>
<evidence type="ECO:0000256" key="3">
    <source>
        <dbReference type="ARBA" id="ARBA00022598"/>
    </source>
</evidence>
<feature type="compositionally biased region" description="Basic residues" evidence="18">
    <location>
        <begin position="330"/>
        <end position="340"/>
    </location>
</feature>
<dbReference type="GO" id="GO:0003910">
    <property type="term" value="F:DNA ligase (ATP) activity"/>
    <property type="evidence" value="ECO:0007669"/>
    <property type="project" value="UniProtKB-EC"/>
</dbReference>
<dbReference type="Pfam" id="PF04679">
    <property type="entry name" value="DNA_ligase_A_C"/>
    <property type="match status" value="1"/>
</dbReference>
<dbReference type="GO" id="GO:0005524">
    <property type="term" value="F:ATP binding"/>
    <property type="evidence" value="ECO:0007669"/>
    <property type="project" value="UniProtKB-KW"/>
</dbReference>
<dbReference type="InterPro" id="IPR050191">
    <property type="entry name" value="ATP-dep_DNA_ligase"/>
</dbReference>
<dbReference type="FunFam" id="3.30.470.30:FF:000016">
    <property type="entry name" value="DNA ligase"/>
    <property type="match status" value="1"/>
</dbReference>
<feature type="compositionally biased region" description="Pro residues" evidence="18">
    <location>
        <begin position="208"/>
        <end position="225"/>
    </location>
</feature>
<feature type="compositionally biased region" description="Low complexity" evidence="18">
    <location>
        <begin position="468"/>
        <end position="477"/>
    </location>
</feature>
<keyword evidence="4" id="KW-0132">Cell division</keyword>
<evidence type="ECO:0000256" key="5">
    <source>
        <dbReference type="ARBA" id="ARBA00022705"/>
    </source>
</evidence>
<evidence type="ECO:0000256" key="9">
    <source>
        <dbReference type="ARBA" id="ARBA00023172"/>
    </source>
</evidence>
<dbReference type="CDD" id="cd07900">
    <property type="entry name" value="Adenylation_DNA_ligase_I_Euk"/>
    <property type="match status" value="1"/>
</dbReference>
<dbReference type="GO" id="GO:0071897">
    <property type="term" value="P:DNA biosynthetic process"/>
    <property type="evidence" value="ECO:0007669"/>
    <property type="project" value="InterPro"/>
</dbReference>
<evidence type="ECO:0000256" key="16">
    <source>
        <dbReference type="RuleBase" id="RU000617"/>
    </source>
</evidence>
<feature type="compositionally biased region" description="Polar residues" evidence="18">
    <location>
        <begin position="1283"/>
        <end position="1292"/>
    </location>
</feature>
<feature type="compositionally biased region" description="Basic residues" evidence="18">
    <location>
        <begin position="507"/>
        <end position="517"/>
    </location>
</feature>
<feature type="compositionally biased region" description="Basic and acidic residues" evidence="18">
    <location>
        <begin position="624"/>
        <end position="645"/>
    </location>
</feature>
<keyword evidence="3 16" id="KW-0436">Ligase</keyword>
<dbReference type="InterPro" id="IPR016059">
    <property type="entry name" value="DNA_ligase_ATP-dep_CS"/>
</dbReference>
<feature type="region of interest" description="Disordered" evidence="18">
    <location>
        <begin position="297"/>
        <end position="650"/>
    </location>
</feature>
<feature type="compositionally biased region" description="Acidic residues" evidence="18">
    <location>
        <begin position="552"/>
        <end position="564"/>
    </location>
</feature>
<dbReference type="GO" id="GO:1903461">
    <property type="term" value="P:Okazaki fragment processing involved in mitotic DNA replication"/>
    <property type="evidence" value="ECO:0007669"/>
    <property type="project" value="TreeGrafter"/>
</dbReference>
<feature type="compositionally biased region" description="Basic and acidic residues" evidence="18">
    <location>
        <begin position="357"/>
        <end position="372"/>
    </location>
</feature>
<feature type="compositionally biased region" description="Basic and acidic residues" evidence="18">
    <location>
        <begin position="520"/>
        <end position="542"/>
    </location>
</feature>
<comment type="function">
    <text evidence="14">DNA ligase that seals nicks in double-stranded during DNA repair. Also involved in DNA replication and DNA recombination.</text>
</comment>
<comment type="subunit">
    <text evidence="15">Interacts with PCNA. Interacts with POLB.</text>
</comment>
<evidence type="ECO:0000313" key="20">
    <source>
        <dbReference type="Ensembl" id="ENSBIXP00000012826.1"/>
    </source>
</evidence>
<proteinExistence type="inferred from homology"/>
<feature type="compositionally biased region" description="Pro residues" evidence="18">
    <location>
        <begin position="166"/>
        <end position="179"/>
    </location>
</feature>
<evidence type="ECO:0000256" key="10">
    <source>
        <dbReference type="ARBA" id="ARBA00023204"/>
    </source>
</evidence>
<dbReference type="InterPro" id="IPR012340">
    <property type="entry name" value="NA-bd_OB-fold"/>
</dbReference>
<dbReference type="PROSITE" id="PS00333">
    <property type="entry name" value="DNA_LIGASE_A2"/>
    <property type="match status" value="1"/>
</dbReference>
<sequence>MRLYEGCNPHPAATSPPRGPSKEARSPDVLRTSSNGSLIPSLILHAPVAFSSPDVFQILGGCCLSPRWGPQGLPHAAVPLLPRCSRIQTSSPHRVRPLHVQVCAPFTYGQFSKVSPVFICGPHLPRCTARPSCGPLLPRPAIILPQIGVLALDVARRRQTGCIAPDAPPRPAAPPPLLEPLPAGSRLHNPSQPCQPRHLPSRLSHPAVPLPSPRCAPFPPLPTHLPAPERRPPPTMPRAAARPGPCSRDAPRGLPPLFPPCLARWLPPDLRFPAGHSSIQSNSGSGLFPSVLCGRARPTSSPFQGVSRPGDYNSQRPPRDGGSDVARPRPSTRPRPRPPKSAREVGGAKLGLRGRSRRDAQDSGARAWREKLVTSGEEEWGENSDTIMQRSIMSFFQPKKEGKAKKPEKETAKSIRETESPPKVALKERNRVVSEGDSPVKRPGRKATRVLGSEGEEEEEEAPTTPRSQKPASDSPQASPPSPVTLPESSPSHSKPSPAVASPSGIPKRRTARKQLPKRTFQDVLKEQGEDKDPETKKKKEEEAETPIESLPEPEGDDKEEVEGGDQPTTPPEPRKTSTESPTESVSEPGVTVKQEPQEDGQAQPPPKTPKTLSSFFSPRKPAVKKEAKEEGPGALRKDEIKGHVDPASYNPAKNNYHPIEDACWKAGQRVPYLAVARAFEKIEEVSARLRMVETLSNLLRSVVALSPADLLPVLYLSLNRLGPPQQGLELGIGEGILLKAVAQATGRQLESVRAEVAEKGDVGLVAESSRSTQRLVLPPPALTAAGVFAKFRDIAQLAGSASTTKKIDVIKGLFVACRHSEARFIARALSGRLRLGLAEQSVLAALAQAVSLTPPSQECPPAVVDAGKGKTAEARKTWLEEQGMILKQTFCEVPDLERIVPVLLEHGLERLPEHCRLSPGVPLKPMLAHPTRGVSEVLKRFEEAAFTCEYKYDGQRAQIHVLEGGEVKIFSRNQEDNTGRYPDIISRIPKIKLPSVTSFILDTEAVAWDREKKQIQPFQVLTTRKRKEVDAAEIQVQVCLYAFDLIYLNGESLVREPLSRRRQLLRENFVETEGEFVFATSLDTKDTEQIAEFLEQSVKDSCEGLMVKTLDVDATYEIAKRSHNWLKLKKDYLEGVGDTLDLVVIGAYLGKGKRAGRYGGFLLASYDEESEEFQAICKLGTGFSDEELEEHHQRLQALVLPTPRSYVRADGAVAPDHWLDPSDVWEVKCADLSLSPIYPAARGLVDSEKGISLRFPRFIRVREDKKPEQATTSAQVAGLYKKQSQIQNQQGAEPDSEQEEFY</sequence>
<dbReference type="EC" id="6.5.1.1" evidence="16"/>
<dbReference type="OMA" id="WIKYKRD"/>
<keyword evidence="8 16" id="KW-0067">ATP-binding</keyword>
<feature type="domain" description="ATP-dependent DNA ligase family profile" evidence="19">
    <location>
        <begin position="1032"/>
        <end position="1168"/>
    </location>
</feature>
<dbReference type="STRING" id="30522.A0A4W2CIA8"/>
<keyword evidence="11" id="KW-0539">Nucleus</keyword>
<keyword evidence="6 16" id="KW-0547">Nucleotide-binding</keyword>
<feature type="compositionally biased region" description="Basic and acidic residues" evidence="18">
    <location>
        <begin position="398"/>
        <end position="440"/>
    </location>
</feature>
<feature type="region of interest" description="Disordered" evidence="18">
    <location>
        <begin position="162"/>
        <end position="252"/>
    </location>
</feature>
<dbReference type="InterPro" id="IPR036599">
    <property type="entry name" value="DNA_ligase_N_sf"/>
</dbReference>
<evidence type="ECO:0000313" key="21">
    <source>
        <dbReference type="Proteomes" id="UP000314981"/>
    </source>
</evidence>
<evidence type="ECO:0000256" key="2">
    <source>
        <dbReference type="ARBA" id="ARBA00007572"/>
    </source>
</evidence>
<reference evidence="20" key="3">
    <citation type="submission" date="2025-09" db="UniProtKB">
        <authorList>
            <consortium name="Ensembl"/>
        </authorList>
    </citation>
    <scope>IDENTIFICATION</scope>
</reference>
<keyword evidence="9 16" id="KW-0233">DNA recombination</keyword>
<dbReference type="Gene3D" id="3.30.1490.70">
    <property type="match status" value="1"/>
</dbReference>
<dbReference type="GO" id="GO:0006310">
    <property type="term" value="P:DNA recombination"/>
    <property type="evidence" value="ECO:0007669"/>
    <property type="project" value="UniProtKB-KW"/>
</dbReference>